<name>F9UJ62_9BACT</name>
<proteinExistence type="predicted"/>
<keyword evidence="2 3" id="KW-0694">RNA-binding</keyword>
<dbReference type="EMBL" id="AFXA01000002">
    <property type="protein sequence ID" value="EGV00558.1"/>
    <property type="molecule type" value="Genomic_DNA"/>
</dbReference>
<organism evidence="5 6">
    <name type="scientific">Mycoplasmopsis columbina SF7</name>
    <dbReference type="NCBI Taxonomy" id="1037410"/>
    <lineage>
        <taxon>Bacteria</taxon>
        <taxon>Bacillati</taxon>
        <taxon>Mycoplasmatota</taxon>
        <taxon>Mycoplasmoidales</taxon>
        <taxon>Metamycoplasmataceae</taxon>
        <taxon>Mycoplasmopsis</taxon>
    </lineage>
</organism>
<dbReference type="Gene3D" id="2.40.50.140">
    <property type="entry name" value="Nucleic acid-binding proteins"/>
    <property type="match status" value="1"/>
</dbReference>
<feature type="domain" description="TRNA-binding" evidence="4">
    <location>
        <begin position="82"/>
        <end position="191"/>
    </location>
</feature>
<accession>F9UJ62</accession>
<dbReference type="GO" id="GO:0000049">
    <property type="term" value="F:tRNA binding"/>
    <property type="evidence" value="ECO:0007669"/>
    <property type="project" value="UniProtKB-UniRule"/>
</dbReference>
<dbReference type="AlphaFoldDB" id="F9UJ62"/>
<dbReference type="PROSITE" id="PS50886">
    <property type="entry name" value="TRBD"/>
    <property type="match status" value="1"/>
</dbReference>
<dbReference type="InterPro" id="IPR037154">
    <property type="entry name" value="YtpR-like_sf"/>
</dbReference>
<evidence type="ECO:0000313" key="6">
    <source>
        <dbReference type="Proteomes" id="UP000004978"/>
    </source>
</evidence>
<dbReference type="Gene3D" id="3.30.1940.10">
    <property type="entry name" value="YtpR-like"/>
    <property type="match status" value="1"/>
</dbReference>
<gene>
    <name evidence="5" type="ORF">MCSF7_02599</name>
</gene>
<keyword evidence="6" id="KW-1185">Reference proteome</keyword>
<dbReference type="NCBIfam" id="NF045867">
    <property type="entry name" value="PheT_Nterm_rel"/>
    <property type="match status" value="1"/>
</dbReference>
<dbReference type="InterPro" id="IPR012340">
    <property type="entry name" value="NA-bd_OB-fold"/>
</dbReference>
<evidence type="ECO:0000256" key="1">
    <source>
        <dbReference type="ARBA" id="ARBA00022555"/>
    </source>
</evidence>
<dbReference type="InterPro" id="IPR002547">
    <property type="entry name" value="tRNA-bd_dom"/>
</dbReference>
<reference evidence="5 6" key="1">
    <citation type="journal article" date="2013" name="Genome Announc.">
        <title>Genome Sequence of Mycoplasma columbinum Strain SF7.</title>
        <authorList>
            <person name="Guo Z."/>
            <person name="Xu X."/>
            <person name="Zheng Q."/>
            <person name="Li T."/>
            <person name="Kuang S."/>
            <person name="Zhang Z."/>
            <person name="Chen Y."/>
            <person name="Lu X."/>
            <person name="Zhou R."/>
            <person name="Bi D."/>
            <person name="Jin H."/>
        </authorList>
    </citation>
    <scope>NUCLEOTIDE SEQUENCE [LARGE SCALE GENOMIC DNA]</scope>
    <source>
        <strain evidence="5 6">SF7</strain>
    </source>
</reference>
<comment type="caution">
    <text evidence="5">The sequence shown here is derived from an EMBL/GenBank/DDBJ whole genome shotgun (WGS) entry which is preliminary data.</text>
</comment>
<evidence type="ECO:0000256" key="3">
    <source>
        <dbReference type="PROSITE-ProRule" id="PRU00209"/>
    </source>
</evidence>
<dbReference type="STRING" id="1037410.MCSF7_02599"/>
<dbReference type="SUPFAM" id="SSF50249">
    <property type="entry name" value="Nucleic acid-binding proteins"/>
    <property type="match status" value="1"/>
</dbReference>
<evidence type="ECO:0000313" key="5">
    <source>
        <dbReference type="EMBL" id="EGV00558.1"/>
    </source>
</evidence>
<protein>
    <recommendedName>
        <fullName evidence="4">tRNA-binding domain-containing protein</fullName>
    </recommendedName>
</protein>
<dbReference type="eggNOG" id="COG0073">
    <property type="taxonomic scope" value="Bacteria"/>
</dbReference>
<dbReference type="Pfam" id="PF01588">
    <property type="entry name" value="tRNA_bind"/>
    <property type="match status" value="1"/>
</dbReference>
<evidence type="ECO:0000259" key="4">
    <source>
        <dbReference type="PROSITE" id="PS50886"/>
    </source>
</evidence>
<sequence>MIFFNLNNKYKNTNLIFVDTRVKPTQVDFYETFSILRDDNFNIKLINFFHPVNLENDYQILDKNVVEHIKKEVLVKNNDYKFNNEMLFALGKIIKREVHPKSEKLAILTVEIKNGQIQIVTNTTYTLENMYFVFALPGSITAKGEEILEGSLLNVKSEGMLASVTSLGLTKDDNFNEFEKFIKFINKKEVYEKYFNADIQYLIEVYKKSL</sequence>
<evidence type="ECO:0000256" key="2">
    <source>
        <dbReference type="ARBA" id="ARBA00022884"/>
    </source>
</evidence>
<dbReference type="Proteomes" id="UP000004978">
    <property type="component" value="Unassembled WGS sequence"/>
</dbReference>
<dbReference type="RefSeq" id="WP_006608328.1">
    <property type="nucleotide sequence ID" value="NZ_AFXA01000002.1"/>
</dbReference>
<keyword evidence="1 3" id="KW-0820">tRNA-binding</keyword>